<gene>
    <name evidence="2" type="ORF">B6N60_02445</name>
</gene>
<sequence length="167" mass="17566">MFMNKKTLQSLLLSLSISTMLVGVCSLPSHGQNSASSPETIKKVVTLKQANGESLNFEVSGQPQRVNNAAATAAIMLAAGVNASGVKTAIALVMAGADPESVGNLILGLNGLIRENSDVNITQLNQAITAYNDIVDKADSNVLQEISKNSEFLNIGDALKKMREPII</sequence>
<protein>
    <submittedName>
        <fullName evidence="2">Uncharacterized protein</fullName>
    </submittedName>
</protein>
<feature type="chain" id="PRO_5037860616" evidence="1">
    <location>
        <begin position="32"/>
        <end position="167"/>
    </location>
</feature>
<feature type="signal peptide" evidence="1">
    <location>
        <begin position="1"/>
        <end position="31"/>
    </location>
</feature>
<dbReference type="AlphaFoldDB" id="A0A975T820"/>
<evidence type="ECO:0000313" key="2">
    <source>
        <dbReference type="EMBL" id="QXE23754.1"/>
    </source>
</evidence>
<reference evidence="2" key="1">
    <citation type="submission" date="2017-04" db="EMBL/GenBank/DDBJ databases">
        <title>Genome deletions in a multicellular cyanobacterial endosymbiont for morphological adaptation in marine diatoms.</title>
        <authorList>
            <person name="Wang Y."/>
            <person name="Gao H."/>
            <person name="Li R."/>
            <person name="Xu X."/>
        </authorList>
    </citation>
    <scope>NUCLEOTIDE SEQUENCE</scope>
    <source>
        <strain evidence="2">FACHB 800</strain>
    </source>
</reference>
<proteinExistence type="predicted"/>
<organism evidence="2 3">
    <name type="scientific">Richelia sinica FACHB-800</name>
    <dbReference type="NCBI Taxonomy" id="1357546"/>
    <lineage>
        <taxon>Bacteria</taxon>
        <taxon>Bacillati</taxon>
        <taxon>Cyanobacteriota</taxon>
        <taxon>Cyanophyceae</taxon>
        <taxon>Nostocales</taxon>
        <taxon>Nostocaceae</taxon>
        <taxon>Richelia</taxon>
    </lineage>
</organism>
<evidence type="ECO:0000313" key="3">
    <source>
        <dbReference type="Proteomes" id="UP000683511"/>
    </source>
</evidence>
<keyword evidence="3" id="KW-1185">Reference proteome</keyword>
<keyword evidence="1" id="KW-0732">Signal</keyword>
<dbReference type="Proteomes" id="UP000683511">
    <property type="component" value="Chromosome"/>
</dbReference>
<dbReference type="KEGG" id="rsin:B6N60_02445"/>
<accession>A0A975T820</accession>
<name>A0A975T820_9NOST</name>
<evidence type="ECO:0000256" key="1">
    <source>
        <dbReference type="SAM" id="SignalP"/>
    </source>
</evidence>
<dbReference type="EMBL" id="CP021056">
    <property type="protein sequence ID" value="QXE23754.1"/>
    <property type="molecule type" value="Genomic_DNA"/>
</dbReference>